<gene>
    <name evidence="1" type="ORF">GGP61_001075</name>
</gene>
<accession>A0A9X2Q0W9</accession>
<dbReference type="AlphaFoldDB" id="A0A9X2Q0W9"/>
<protein>
    <submittedName>
        <fullName evidence="1">Uncharacterized protein</fullName>
    </submittedName>
</protein>
<evidence type="ECO:0000313" key="1">
    <source>
        <dbReference type="EMBL" id="MCS3709472.1"/>
    </source>
</evidence>
<dbReference type="Proteomes" id="UP001155057">
    <property type="component" value="Unassembled WGS sequence"/>
</dbReference>
<sequence>MCPEPPDLCRLYRVGGRHGRQRTGFGAGPSVTEAELFLSEAYLATFREQGTSEPGSEYPLMLSAQP</sequence>
<comment type="caution">
    <text evidence="1">The sequence shown here is derived from an EMBL/GenBank/DDBJ whole genome shotgun (WGS) entry which is preliminary data.</text>
</comment>
<evidence type="ECO:0000313" key="2">
    <source>
        <dbReference type="Proteomes" id="UP001155057"/>
    </source>
</evidence>
<dbReference type="EMBL" id="JANUAE010000003">
    <property type="protein sequence ID" value="MCS3709472.1"/>
    <property type="molecule type" value="Genomic_DNA"/>
</dbReference>
<organism evidence="1 2">
    <name type="scientific">Salinibacter ruber</name>
    <dbReference type="NCBI Taxonomy" id="146919"/>
    <lineage>
        <taxon>Bacteria</taxon>
        <taxon>Pseudomonadati</taxon>
        <taxon>Rhodothermota</taxon>
        <taxon>Rhodothermia</taxon>
        <taxon>Rhodothermales</taxon>
        <taxon>Salinibacteraceae</taxon>
        <taxon>Salinibacter</taxon>
    </lineage>
</organism>
<reference evidence="1" key="1">
    <citation type="submission" date="2022-08" db="EMBL/GenBank/DDBJ databases">
        <title>Genomic Encyclopedia of Type Strains, Phase V (KMG-V): Genome sequencing to study the core and pangenomes of soil and plant-associated prokaryotes.</title>
        <authorList>
            <person name="Whitman W."/>
        </authorList>
    </citation>
    <scope>NUCLEOTIDE SEQUENCE</scope>
    <source>
        <strain evidence="1">SP3049</strain>
    </source>
</reference>
<proteinExistence type="predicted"/>
<name>A0A9X2Q0W9_9BACT</name>